<dbReference type="AlphaFoldDB" id="A0AAV7III5"/>
<reference evidence="1 2" key="1">
    <citation type="journal article" date="2021" name="J. Hered.">
        <title>A chromosome-level genome assembly of the parasitoid wasp, Cotesia glomerata (Hymenoptera: Braconidae).</title>
        <authorList>
            <person name="Pinto B.J."/>
            <person name="Weis J.J."/>
            <person name="Gamble T."/>
            <person name="Ode P.J."/>
            <person name="Paul R."/>
            <person name="Zaspel J.M."/>
        </authorList>
    </citation>
    <scope>NUCLEOTIDE SEQUENCE [LARGE SCALE GENOMIC DNA]</scope>
    <source>
        <strain evidence="1">CgM1</strain>
    </source>
</reference>
<protein>
    <submittedName>
        <fullName evidence="1">Uncharacterized protein</fullName>
    </submittedName>
</protein>
<sequence>MFISWASLDSVVSNDRTCYVLLYSQEACAPRYVFFSVSQLKKDLGDSSRQSIVGNRRDPVGTCWVTNFTTSTEFSPCRTQK</sequence>
<evidence type="ECO:0000313" key="1">
    <source>
        <dbReference type="EMBL" id="KAH0552284.1"/>
    </source>
</evidence>
<dbReference type="EMBL" id="JAHXZJ010001492">
    <property type="protein sequence ID" value="KAH0552284.1"/>
    <property type="molecule type" value="Genomic_DNA"/>
</dbReference>
<keyword evidence="2" id="KW-1185">Reference proteome</keyword>
<proteinExistence type="predicted"/>
<dbReference type="Proteomes" id="UP000826195">
    <property type="component" value="Unassembled WGS sequence"/>
</dbReference>
<organism evidence="1 2">
    <name type="scientific">Cotesia glomerata</name>
    <name type="common">Lepidopteran parasitic wasp</name>
    <name type="synonym">Apanteles glomeratus</name>
    <dbReference type="NCBI Taxonomy" id="32391"/>
    <lineage>
        <taxon>Eukaryota</taxon>
        <taxon>Metazoa</taxon>
        <taxon>Ecdysozoa</taxon>
        <taxon>Arthropoda</taxon>
        <taxon>Hexapoda</taxon>
        <taxon>Insecta</taxon>
        <taxon>Pterygota</taxon>
        <taxon>Neoptera</taxon>
        <taxon>Endopterygota</taxon>
        <taxon>Hymenoptera</taxon>
        <taxon>Apocrita</taxon>
        <taxon>Ichneumonoidea</taxon>
        <taxon>Braconidae</taxon>
        <taxon>Microgastrinae</taxon>
        <taxon>Cotesia</taxon>
    </lineage>
</organism>
<evidence type="ECO:0000313" key="2">
    <source>
        <dbReference type="Proteomes" id="UP000826195"/>
    </source>
</evidence>
<name>A0AAV7III5_COTGL</name>
<dbReference type="InterPro" id="IPR028994">
    <property type="entry name" value="Integrin_alpha_N"/>
</dbReference>
<comment type="caution">
    <text evidence="1">The sequence shown here is derived from an EMBL/GenBank/DDBJ whole genome shotgun (WGS) entry which is preliminary data.</text>
</comment>
<dbReference type="Gene3D" id="2.130.10.130">
    <property type="entry name" value="Integrin alpha, N-terminal"/>
    <property type="match status" value="1"/>
</dbReference>
<gene>
    <name evidence="1" type="ORF">KQX54_008259</name>
</gene>
<accession>A0AAV7III5</accession>